<dbReference type="AlphaFoldDB" id="A0A087UBN8"/>
<sequence>FLDCEVPSTDTFASRRTKSLFIFFSPYYAKINITYKKNQHGTIVNHNLIKT</sequence>
<dbReference type="Proteomes" id="UP000054359">
    <property type="component" value="Unassembled WGS sequence"/>
</dbReference>
<name>A0A087UBN8_STEMI</name>
<feature type="non-terminal residue" evidence="1">
    <location>
        <position position="51"/>
    </location>
</feature>
<proteinExistence type="predicted"/>
<evidence type="ECO:0000313" key="2">
    <source>
        <dbReference type="Proteomes" id="UP000054359"/>
    </source>
</evidence>
<dbReference type="EMBL" id="KK119112">
    <property type="protein sequence ID" value="KFM74777.1"/>
    <property type="molecule type" value="Genomic_DNA"/>
</dbReference>
<feature type="non-terminal residue" evidence="1">
    <location>
        <position position="1"/>
    </location>
</feature>
<evidence type="ECO:0000313" key="1">
    <source>
        <dbReference type="EMBL" id="KFM74777.1"/>
    </source>
</evidence>
<accession>A0A087UBN8</accession>
<keyword evidence="2" id="KW-1185">Reference proteome</keyword>
<reference evidence="1 2" key="1">
    <citation type="submission" date="2013-11" db="EMBL/GenBank/DDBJ databases">
        <title>Genome sequencing of Stegodyphus mimosarum.</title>
        <authorList>
            <person name="Bechsgaard J."/>
        </authorList>
    </citation>
    <scope>NUCLEOTIDE SEQUENCE [LARGE SCALE GENOMIC DNA]</scope>
</reference>
<gene>
    <name evidence="1" type="ORF">X975_11895</name>
</gene>
<organism evidence="1 2">
    <name type="scientific">Stegodyphus mimosarum</name>
    <name type="common">African social velvet spider</name>
    <dbReference type="NCBI Taxonomy" id="407821"/>
    <lineage>
        <taxon>Eukaryota</taxon>
        <taxon>Metazoa</taxon>
        <taxon>Ecdysozoa</taxon>
        <taxon>Arthropoda</taxon>
        <taxon>Chelicerata</taxon>
        <taxon>Arachnida</taxon>
        <taxon>Araneae</taxon>
        <taxon>Araneomorphae</taxon>
        <taxon>Entelegynae</taxon>
        <taxon>Eresoidea</taxon>
        <taxon>Eresidae</taxon>
        <taxon>Stegodyphus</taxon>
    </lineage>
</organism>
<protein>
    <submittedName>
        <fullName evidence="1">Uncharacterized protein</fullName>
    </submittedName>
</protein>